<comment type="subcellular location">
    <subcellularLocation>
        <location evidence="3">Cytoplasm</location>
    </subcellularLocation>
    <text evidence="3">The tmRNA-SmpB complex associates with stalled 70S ribosomes.</text>
</comment>
<comment type="caution">
    <text evidence="5">The sequence shown here is derived from an EMBL/GenBank/DDBJ whole genome shotgun (WGS) entry which is preliminary data.</text>
</comment>
<dbReference type="Proteomes" id="UP000471298">
    <property type="component" value="Unassembled WGS sequence"/>
</dbReference>
<dbReference type="InterPro" id="IPR020081">
    <property type="entry name" value="SsrA-bd_prot_CS"/>
</dbReference>
<sequence>MSKKKPTSPNQIAKNKKARFDYHIEETFEAGLQLLGWEVKSLREGRVQMTESYVTVKNDEVYLFGCHIIPLTSASTHVNADYLRTRKLLLNRREISKLIGLKERDGYTIIPLSLYWKRGKVKCEIGIAKGKKSYDKRADQKQKDWQRDKARMMKTHKV</sequence>
<dbReference type="Gene3D" id="2.40.280.10">
    <property type="match status" value="1"/>
</dbReference>
<evidence type="ECO:0000256" key="2">
    <source>
        <dbReference type="ARBA" id="ARBA00022884"/>
    </source>
</evidence>
<comment type="similarity">
    <text evidence="3">Belongs to the SmpB family.</text>
</comment>
<feature type="compositionally biased region" description="Basic and acidic residues" evidence="4">
    <location>
        <begin position="138"/>
        <end position="151"/>
    </location>
</feature>
<feature type="region of interest" description="Disordered" evidence="4">
    <location>
        <begin position="138"/>
        <end position="158"/>
    </location>
</feature>
<evidence type="ECO:0000256" key="1">
    <source>
        <dbReference type="ARBA" id="ARBA00022490"/>
    </source>
</evidence>
<dbReference type="InParanoid" id="A0A6N7EUR8"/>
<evidence type="ECO:0000313" key="6">
    <source>
        <dbReference type="Proteomes" id="UP000471298"/>
    </source>
</evidence>
<name>A0A6N7EUR8_9GAMM</name>
<keyword evidence="2 3" id="KW-0694">RNA-binding</keyword>
<evidence type="ECO:0000256" key="4">
    <source>
        <dbReference type="SAM" id="MobiDB-lite"/>
    </source>
</evidence>
<dbReference type="FunCoup" id="A0A6N7EUR8">
    <property type="interactions" value="412"/>
</dbReference>
<dbReference type="GO" id="GO:0005829">
    <property type="term" value="C:cytosol"/>
    <property type="evidence" value="ECO:0007669"/>
    <property type="project" value="TreeGrafter"/>
</dbReference>
<evidence type="ECO:0000313" key="5">
    <source>
        <dbReference type="EMBL" id="MPV85355.1"/>
    </source>
</evidence>
<reference evidence="5 6" key="1">
    <citation type="submission" date="2019-10" db="EMBL/GenBank/DDBJ databases">
        <title>Cardiobacteriales fam. a chemoheterotrophic member of the order Cardiobacteriales, and proposal of Cardiobacteriales fam. nov.</title>
        <authorList>
            <person name="Wang C."/>
        </authorList>
    </citation>
    <scope>NUCLEOTIDE SEQUENCE [LARGE SCALE GENOMIC DNA]</scope>
    <source>
        <strain evidence="5 6">ML27</strain>
    </source>
</reference>
<dbReference type="CDD" id="cd09294">
    <property type="entry name" value="SmpB"/>
    <property type="match status" value="1"/>
</dbReference>
<keyword evidence="6" id="KW-1185">Reference proteome</keyword>
<dbReference type="PANTHER" id="PTHR30308">
    <property type="entry name" value="TMRNA-BINDING COMPONENT OF TRANS-TRANSLATION TAGGING COMPLEX"/>
    <property type="match status" value="1"/>
</dbReference>
<dbReference type="InterPro" id="IPR023620">
    <property type="entry name" value="SmpB"/>
</dbReference>
<evidence type="ECO:0000256" key="3">
    <source>
        <dbReference type="HAMAP-Rule" id="MF_00023"/>
    </source>
</evidence>
<protein>
    <recommendedName>
        <fullName evidence="3">SsrA-binding protein</fullName>
    </recommendedName>
    <alternativeName>
        <fullName evidence="3">Small protein B</fullName>
    </alternativeName>
</protein>
<keyword evidence="1 3" id="KW-0963">Cytoplasm</keyword>
<dbReference type="NCBIfam" id="TIGR00086">
    <property type="entry name" value="smpB"/>
    <property type="match status" value="1"/>
</dbReference>
<accession>A0A6N7EUR8</accession>
<dbReference type="InterPro" id="IPR000037">
    <property type="entry name" value="SsrA-bd_prot"/>
</dbReference>
<dbReference type="SUPFAM" id="SSF74982">
    <property type="entry name" value="Small protein B (SmpB)"/>
    <property type="match status" value="1"/>
</dbReference>
<dbReference type="GO" id="GO:0070929">
    <property type="term" value="P:trans-translation"/>
    <property type="evidence" value="ECO:0007669"/>
    <property type="project" value="UniProtKB-UniRule"/>
</dbReference>
<comment type="function">
    <text evidence="3">Required for rescue of stalled ribosomes mediated by trans-translation. Binds to transfer-messenger RNA (tmRNA), required for stable association of tmRNA with ribosomes. tmRNA and SmpB together mimic tRNA shape, replacing the anticodon stem-loop with SmpB. tmRNA is encoded by the ssrA gene; the 2 termini fold to resemble tRNA(Ala) and it encodes a 'tag peptide', a short internal open reading frame. During trans-translation Ala-aminoacylated tmRNA acts like a tRNA, entering the A-site of stalled ribosomes, displacing the stalled mRNA. The ribosome then switches to translate the ORF on the tmRNA; the nascent peptide is terminated with the 'tag peptide' encoded by the tmRNA and targeted for degradation. The ribosome is freed to recommence translation, which seems to be the essential function of trans-translation.</text>
</comment>
<dbReference type="PROSITE" id="PS01317">
    <property type="entry name" value="SSRP"/>
    <property type="match status" value="1"/>
</dbReference>
<dbReference type="EMBL" id="WHNW01000001">
    <property type="protein sequence ID" value="MPV85355.1"/>
    <property type="molecule type" value="Genomic_DNA"/>
</dbReference>
<dbReference type="HAMAP" id="MF_00023">
    <property type="entry name" value="SmpB"/>
    <property type="match status" value="1"/>
</dbReference>
<dbReference type="Pfam" id="PF01668">
    <property type="entry name" value="SmpB"/>
    <property type="match status" value="1"/>
</dbReference>
<dbReference type="RefSeq" id="WP_152808522.1">
    <property type="nucleotide sequence ID" value="NZ_WHNW01000001.1"/>
</dbReference>
<dbReference type="NCBIfam" id="NF003843">
    <property type="entry name" value="PRK05422.1"/>
    <property type="match status" value="1"/>
</dbReference>
<dbReference type="GO" id="GO:0003723">
    <property type="term" value="F:RNA binding"/>
    <property type="evidence" value="ECO:0007669"/>
    <property type="project" value="UniProtKB-UniRule"/>
</dbReference>
<organism evidence="5 6">
    <name type="scientific">Ostreibacterium oceani</name>
    <dbReference type="NCBI Taxonomy" id="2654998"/>
    <lineage>
        <taxon>Bacteria</taxon>
        <taxon>Pseudomonadati</taxon>
        <taxon>Pseudomonadota</taxon>
        <taxon>Gammaproteobacteria</taxon>
        <taxon>Cardiobacteriales</taxon>
        <taxon>Ostreibacteriaceae</taxon>
        <taxon>Ostreibacterium</taxon>
    </lineage>
</organism>
<dbReference type="PANTHER" id="PTHR30308:SF2">
    <property type="entry name" value="SSRA-BINDING PROTEIN"/>
    <property type="match status" value="1"/>
</dbReference>
<dbReference type="GO" id="GO:0070930">
    <property type="term" value="P:trans-translation-dependent protein tagging"/>
    <property type="evidence" value="ECO:0007669"/>
    <property type="project" value="TreeGrafter"/>
</dbReference>
<proteinExistence type="inferred from homology"/>
<gene>
    <name evidence="3 5" type="primary">smpB</name>
    <name evidence="5" type="ORF">GCU85_01230</name>
</gene>
<dbReference type="AlphaFoldDB" id="A0A6N7EUR8"/>